<keyword evidence="3" id="KW-1185">Reference proteome</keyword>
<evidence type="ECO:0000256" key="1">
    <source>
        <dbReference type="SAM" id="MobiDB-lite"/>
    </source>
</evidence>
<dbReference type="EnsemblPlants" id="evm.model.07.377">
    <property type="protein sequence ID" value="cds.evm.model.07.377"/>
    <property type="gene ID" value="evm.TU.07.377"/>
</dbReference>
<sequence>MEQIGKRYPNHDDDHYRGSHYYNMKPSTVHHHQQPCVANYKGPYVKTVIAPTEVAEVKGYVTHYQLNPQLHHKVVYKV</sequence>
<protein>
    <submittedName>
        <fullName evidence="2">Uncharacterized protein</fullName>
    </submittedName>
</protein>
<dbReference type="EMBL" id="UZAU01000632">
    <property type="status" value="NOT_ANNOTATED_CDS"/>
    <property type="molecule type" value="Genomic_DNA"/>
</dbReference>
<name>A0A803Q4V9_CANSA</name>
<evidence type="ECO:0000313" key="2">
    <source>
        <dbReference type="EnsemblPlants" id="cds.evm.model.07.377"/>
    </source>
</evidence>
<dbReference type="Proteomes" id="UP000596661">
    <property type="component" value="Chromosome 7"/>
</dbReference>
<dbReference type="Gramene" id="evm.model.07.377">
    <property type="protein sequence ID" value="cds.evm.model.07.377"/>
    <property type="gene ID" value="evm.TU.07.377"/>
</dbReference>
<dbReference type="AlphaFoldDB" id="A0A803Q4V9"/>
<organism evidence="2 3">
    <name type="scientific">Cannabis sativa</name>
    <name type="common">Hemp</name>
    <name type="synonym">Marijuana</name>
    <dbReference type="NCBI Taxonomy" id="3483"/>
    <lineage>
        <taxon>Eukaryota</taxon>
        <taxon>Viridiplantae</taxon>
        <taxon>Streptophyta</taxon>
        <taxon>Embryophyta</taxon>
        <taxon>Tracheophyta</taxon>
        <taxon>Spermatophyta</taxon>
        <taxon>Magnoliopsida</taxon>
        <taxon>eudicotyledons</taxon>
        <taxon>Gunneridae</taxon>
        <taxon>Pentapetalae</taxon>
        <taxon>rosids</taxon>
        <taxon>fabids</taxon>
        <taxon>Rosales</taxon>
        <taxon>Cannabaceae</taxon>
        <taxon>Cannabis</taxon>
    </lineage>
</organism>
<accession>A0A803Q4V9</accession>
<reference evidence="2" key="2">
    <citation type="submission" date="2021-03" db="UniProtKB">
        <authorList>
            <consortium name="EnsemblPlants"/>
        </authorList>
    </citation>
    <scope>IDENTIFICATION</scope>
</reference>
<reference evidence="2" key="1">
    <citation type="submission" date="2018-11" db="EMBL/GenBank/DDBJ databases">
        <authorList>
            <person name="Grassa J C."/>
        </authorList>
    </citation>
    <scope>NUCLEOTIDE SEQUENCE [LARGE SCALE GENOMIC DNA]</scope>
</reference>
<evidence type="ECO:0000313" key="3">
    <source>
        <dbReference type="Proteomes" id="UP000596661"/>
    </source>
</evidence>
<feature type="region of interest" description="Disordered" evidence="1">
    <location>
        <begin position="1"/>
        <end position="27"/>
    </location>
</feature>
<proteinExistence type="predicted"/>